<comment type="caution">
    <text evidence="3">The sequence shown here is derived from an EMBL/GenBank/DDBJ whole genome shotgun (WGS) entry which is preliminary data.</text>
</comment>
<feature type="domain" description="Fibronectin type-III" evidence="2">
    <location>
        <begin position="29"/>
        <end position="136"/>
    </location>
</feature>
<dbReference type="InterPro" id="IPR003961">
    <property type="entry name" value="FN3_dom"/>
</dbReference>
<evidence type="ECO:0000259" key="2">
    <source>
        <dbReference type="PROSITE" id="PS50853"/>
    </source>
</evidence>
<dbReference type="AlphaFoldDB" id="A0A660SHU6"/>
<feature type="chain" id="PRO_5024827485" description="Fibronectin type-III domain-containing protein" evidence="1">
    <location>
        <begin position="20"/>
        <end position="274"/>
    </location>
</feature>
<dbReference type="SMART" id="SM00060">
    <property type="entry name" value="FN3"/>
    <property type="match status" value="1"/>
</dbReference>
<dbReference type="Proteomes" id="UP000268469">
    <property type="component" value="Unassembled WGS sequence"/>
</dbReference>
<keyword evidence="1" id="KW-0732">Signal</keyword>
<dbReference type="PROSITE" id="PS50853">
    <property type="entry name" value="FN3"/>
    <property type="match status" value="1"/>
</dbReference>
<dbReference type="SUPFAM" id="SSF49265">
    <property type="entry name" value="Fibronectin type III"/>
    <property type="match status" value="1"/>
</dbReference>
<evidence type="ECO:0000313" key="4">
    <source>
        <dbReference type="Proteomes" id="UP000268469"/>
    </source>
</evidence>
<gene>
    <name evidence="3" type="ORF">DRP53_07760</name>
</gene>
<dbReference type="Pfam" id="PF00041">
    <property type="entry name" value="fn3"/>
    <property type="match status" value="1"/>
</dbReference>
<dbReference type="Gene3D" id="2.60.40.10">
    <property type="entry name" value="Immunoglobulins"/>
    <property type="match status" value="1"/>
</dbReference>
<evidence type="ECO:0000256" key="1">
    <source>
        <dbReference type="SAM" id="SignalP"/>
    </source>
</evidence>
<reference evidence="3 4" key="1">
    <citation type="submission" date="2018-06" db="EMBL/GenBank/DDBJ databases">
        <title>Extensive metabolic versatility and redundancy in microbially diverse, dynamic hydrothermal sediments.</title>
        <authorList>
            <person name="Dombrowski N."/>
            <person name="Teske A."/>
            <person name="Baker B.J."/>
        </authorList>
    </citation>
    <scope>NUCLEOTIDE SEQUENCE [LARGE SCALE GENOMIC DNA]</scope>
    <source>
        <strain evidence="3">B36_G15</strain>
    </source>
</reference>
<dbReference type="InterPro" id="IPR036116">
    <property type="entry name" value="FN3_sf"/>
</dbReference>
<dbReference type="EMBL" id="QNBE01000076">
    <property type="protein sequence ID" value="RKX69591.1"/>
    <property type="molecule type" value="Genomic_DNA"/>
</dbReference>
<proteinExistence type="predicted"/>
<name>A0A660SHU6_UNCW3</name>
<feature type="signal peptide" evidence="1">
    <location>
        <begin position="1"/>
        <end position="19"/>
    </location>
</feature>
<evidence type="ECO:0000313" key="3">
    <source>
        <dbReference type="EMBL" id="RKX69591.1"/>
    </source>
</evidence>
<dbReference type="CDD" id="cd00063">
    <property type="entry name" value="FN3"/>
    <property type="match status" value="1"/>
</dbReference>
<dbReference type="InterPro" id="IPR013783">
    <property type="entry name" value="Ig-like_fold"/>
</dbReference>
<organism evidence="3 4">
    <name type="scientific">candidate division WOR-3 bacterium</name>
    <dbReference type="NCBI Taxonomy" id="2052148"/>
    <lineage>
        <taxon>Bacteria</taxon>
        <taxon>Bacteria division WOR-3</taxon>
    </lineage>
</organism>
<protein>
    <recommendedName>
        <fullName evidence="2">Fibronectin type-III domain-containing protein</fullName>
    </recommendedName>
</protein>
<sequence>MKKLLTVAAVGVVAMFLLGGTCEGPPSLEPPDISKVVMGESDVTVYWNPSVDEENEDFTGYNVYLFTDSTLYDLAGDNDTLADYLVNSSPISDTTYTITGLDQDTIYYIQVRTVSGEDNVGDYNLSQPYVKASPRPERTVTLELEVSPSSQCAIDFASGEIGTRGDLSTTWGDMWVDYDSQLDSVWFDSPMHGNTNCRTTLLENKGQMNFDDLWEVTQDPTEESVGIDEGDLIVAKTEDGNYVKIYVEVLDKTGSPPTVKITYAYQNVTGFPGF</sequence>
<accession>A0A660SHU6</accession>